<dbReference type="EMBL" id="OV696699">
    <property type="protein sequence ID" value="CAH1245378.1"/>
    <property type="molecule type" value="Genomic_DNA"/>
</dbReference>
<accession>A0A8J9Z191</accession>
<proteinExistence type="predicted"/>
<evidence type="ECO:0000256" key="1">
    <source>
        <dbReference type="SAM" id="MobiDB-lite"/>
    </source>
</evidence>
<name>A0A8J9Z191_BRALA</name>
<reference evidence="2" key="1">
    <citation type="submission" date="2022-01" db="EMBL/GenBank/DDBJ databases">
        <authorList>
            <person name="Braso-Vives M."/>
        </authorList>
    </citation>
    <scope>NUCLEOTIDE SEQUENCE</scope>
</reference>
<evidence type="ECO:0000313" key="2">
    <source>
        <dbReference type="EMBL" id="CAH1245378.1"/>
    </source>
</evidence>
<protein>
    <submittedName>
        <fullName evidence="2">Hypp7473 protein</fullName>
    </submittedName>
</protein>
<feature type="region of interest" description="Disordered" evidence="1">
    <location>
        <begin position="53"/>
        <end position="74"/>
    </location>
</feature>
<keyword evidence="3" id="KW-1185">Reference proteome</keyword>
<sequence length="74" mass="7784">MQFADRKTSALEAINGLIFKCLGQGEEDHEKTVKANVPFGGDHEKMAKAEVGLPIGEGDNNMAEAPIAGGVTID</sequence>
<evidence type="ECO:0000313" key="3">
    <source>
        <dbReference type="Proteomes" id="UP000838412"/>
    </source>
</evidence>
<dbReference type="AlphaFoldDB" id="A0A8J9Z191"/>
<organism evidence="2 3">
    <name type="scientific">Branchiostoma lanceolatum</name>
    <name type="common">Common lancelet</name>
    <name type="synonym">Amphioxus lanceolatum</name>
    <dbReference type="NCBI Taxonomy" id="7740"/>
    <lineage>
        <taxon>Eukaryota</taxon>
        <taxon>Metazoa</taxon>
        <taxon>Chordata</taxon>
        <taxon>Cephalochordata</taxon>
        <taxon>Leptocardii</taxon>
        <taxon>Amphioxiformes</taxon>
        <taxon>Branchiostomatidae</taxon>
        <taxon>Branchiostoma</taxon>
    </lineage>
</organism>
<gene>
    <name evidence="2" type="primary">Hypp7473</name>
    <name evidence="2" type="ORF">BLAG_LOCUS7734</name>
</gene>
<dbReference type="Proteomes" id="UP000838412">
    <property type="component" value="Chromosome 14"/>
</dbReference>